<dbReference type="SUPFAM" id="SSF82199">
    <property type="entry name" value="SET domain"/>
    <property type="match status" value="1"/>
</dbReference>
<dbReference type="FunFam" id="3.90.1410.10:FF:000003">
    <property type="entry name" value="Rubisco methyltransferase family protein"/>
    <property type="match status" value="1"/>
</dbReference>
<dbReference type="RefSeq" id="XP_018446259.1">
    <property type="nucleotide sequence ID" value="XM_018590757.2"/>
</dbReference>
<dbReference type="Pfam" id="PF09273">
    <property type="entry name" value="Rubis-subs-bind"/>
    <property type="match status" value="1"/>
</dbReference>
<evidence type="ECO:0000256" key="1">
    <source>
        <dbReference type="ARBA" id="ARBA00022603"/>
    </source>
</evidence>
<dbReference type="InterPro" id="IPR050600">
    <property type="entry name" value="SETD3_SETD6_MTase"/>
</dbReference>
<evidence type="ECO:0000313" key="6">
    <source>
        <dbReference type="Proteomes" id="UP000504610"/>
    </source>
</evidence>
<evidence type="ECO:0000256" key="4">
    <source>
        <dbReference type="SAM" id="MobiDB-lite"/>
    </source>
</evidence>
<evidence type="ECO:0000313" key="8">
    <source>
        <dbReference type="RefSeq" id="XP_056846217.1"/>
    </source>
</evidence>
<dbReference type="GO" id="GO:0009570">
    <property type="term" value="C:chloroplast stroma"/>
    <property type="evidence" value="ECO:0007669"/>
    <property type="project" value="TreeGrafter"/>
</dbReference>
<sequence length="519" mass="57807">MEGIITCFHPKCVSLPIRSSPLSRVSSLSHLRNRSNSLSSSSRSVPRRSLCVSSSSSADTVLAGGSPNKNERQSKVSSRKEGDDSEDLKHWMDKKGLPPCKVVLKERPAHDQNHKPIHYVAASEDLQKGDVAFSVPDSLVVTLERVLGNETIAELLTTNKLSELACLALYLMYEKKQGKKSVWYPYIRELDRQRGRGQLDVESPLLWSEAELEYLTGSPTKAEVLERAEGIKREYSELDTVWFMAGSLFQQYPFDIPTEAFSFEIFKQAFAAVQSCVVHLQNVSLARRFALVPLGPPLLAYCSNCKAMLTAVDGAVQLVVDRPYKAGDPIVVWCGPQPNAKLLLNYGFIDEDNPYDRIIVEAALSTDDPQYQDKRLVAQRNGKLSQQVFQVRVGKEKEAVQDMLPYLRLGYMSDPDEMQSVISSQGPVCSMSPCMERAVLDQLADYFMRRLAGYPTTLKEDDALLADPSLNPRKRVATRLVRLEKKMLAACLVATVDLLNELPDTTVSPCPAPYAPSLK</sequence>
<feature type="compositionally biased region" description="Low complexity" evidence="4">
    <location>
        <begin position="24"/>
        <end position="57"/>
    </location>
</feature>
<feature type="region of interest" description="Disordered" evidence="4">
    <location>
        <begin position="24"/>
        <end position="93"/>
    </location>
</feature>
<dbReference type="RefSeq" id="XP_056846217.1">
    <property type="nucleotide sequence ID" value="XM_056990237.1"/>
</dbReference>
<dbReference type="InterPro" id="IPR046341">
    <property type="entry name" value="SET_dom_sf"/>
</dbReference>
<reference evidence="6" key="1">
    <citation type="journal article" date="2019" name="Database">
        <title>The radish genome database (RadishGD): an integrated information resource for radish genomics.</title>
        <authorList>
            <person name="Yu H.J."/>
            <person name="Baek S."/>
            <person name="Lee Y.J."/>
            <person name="Cho A."/>
            <person name="Mun J.H."/>
        </authorList>
    </citation>
    <scope>NUCLEOTIDE SEQUENCE [LARGE SCALE GENOMIC DNA]</scope>
    <source>
        <strain evidence="6">cv. WK10039</strain>
    </source>
</reference>
<evidence type="ECO:0000259" key="5">
    <source>
        <dbReference type="Pfam" id="PF09273"/>
    </source>
</evidence>
<keyword evidence="2" id="KW-0808">Transferase</keyword>
<dbReference type="Proteomes" id="UP000504610">
    <property type="component" value="Chromosome 7"/>
</dbReference>
<dbReference type="PANTHER" id="PTHR13271:SF9">
    <property type="entry name" value="RUBISCO METHYLTRANSFERASE FAMILY PROTEIN"/>
    <property type="match status" value="1"/>
</dbReference>
<accession>A0A6J0KGU7</accession>
<dbReference type="Gene3D" id="3.90.1410.10">
    <property type="entry name" value="set domain protein methyltransferase, domain 1"/>
    <property type="match status" value="1"/>
</dbReference>
<dbReference type="InterPro" id="IPR015353">
    <property type="entry name" value="Rubisco_LSMT_subst-bd"/>
</dbReference>
<dbReference type="OrthoDB" id="341421at2759"/>
<protein>
    <submittedName>
        <fullName evidence="7 8">Ribulose-1,5 bisphosphate carboxylase/oxygenase large subunit N-methyltransferase, chloroplastic</fullName>
    </submittedName>
</protein>
<reference evidence="7 8" key="2">
    <citation type="submission" date="2025-04" db="UniProtKB">
        <authorList>
            <consortium name="RefSeq"/>
        </authorList>
    </citation>
    <scope>IDENTIFICATION</scope>
    <source>
        <tissue evidence="7 8">Leaf</tissue>
    </source>
</reference>
<keyword evidence="1" id="KW-0489">Methyltransferase</keyword>
<feature type="compositionally biased region" description="Basic and acidic residues" evidence="4">
    <location>
        <begin position="69"/>
        <end position="93"/>
    </location>
</feature>
<keyword evidence="6" id="KW-1185">Reference proteome</keyword>
<keyword evidence="3" id="KW-0949">S-adenosyl-L-methionine</keyword>
<evidence type="ECO:0000256" key="2">
    <source>
        <dbReference type="ARBA" id="ARBA00022679"/>
    </source>
</evidence>
<dbReference type="AlphaFoldDB" id="A0A6J0KGU7"/>
<dbReference type="GeneID" id="108817930"/>
<gene>
    <name evidence="7 8" type="primary">LOC108817930</name>
</gene>
<dbReference type="SUPFAM" id="SSF81822">
    <property type="entry name" value="RuBisCo LSMT C-terminal, substrate-binding domain"/>
    <property type="match status" value="1"/>
</dbReference>
<evidence type="ECO:0000256" key="3">
    <source>
        <dbReference type="ARBA" id="ARBA00022691"/>
    </source>
</evidence>
<evidence type="ECO:0000313" key="7">
    <source>
        <dbReference type="RefSeq" id="XP_018446259.1"/>
    </source>
</evidence>
<organism evidence="6 7">
    <name type="scientific">Raphanus sativus</name>
    <name type="common">Radish</name>
    <name type="synonym">Raphanus raphanistrum var. sativus</name>
    <dbReference type="NCBI Taxonomy" id="3726"/>
    <lineage>
        <taxon>Eukaryota</taxon>
        <taxon>Viridiplantae</taxon>
        <taxon>Streptophyta</taxon>
        <taxon>Embryophyta</taxon>
        <taxon>Tracheophyta</taxon>
        <taxon>Spermatophyta</taxon>
        <taxon>Magnoliopsida</taxon>
        <taxon>eudicotyledons</taxon>
        <taxon>Gunneridae</taxon>
        <taxon>Pentapetalae</taxon>
        <taxon>rosids</taxon>
        <taxon>malvids</taxon>
        <taxon>Brassicales</taxon>
        <taxon>Brassicaceae</taxon>
        <taxon>Brassiceae</taxon>
        <taxon>Raphanus</taxon>
    </lineage>
</organism>
<dbReference type="PANTHER" id="PTHR13271">
    <property type="entry name" value="UNCHARACTERIZED PUTATIVE METHYLTRANSFERASE"/>
    <property type="match status" value="1"/>
</dbReference>
<name>A0A6J0KGU7_RAPSA</name>
<dbReference type="InterPro" id="IPR036464">
    <property type="entry name" value="Rubisco_LSMT_subst-bd_sf"/>
</dbReference>
<dbReference type="GO" id="GO:0016279">
    <property type="term" value="F:protein-lysine N-methyltransferase activity"/>
    <property type="evidence" value="ECO:0007669"/>
    <property type="project" value="TreeGrafter"/>
</dbReference>
<dbReference type="KEGG" id="rsz:108817930"/>
<feature type="domain" description="Rubisco LSMT substrate-binding" evidence="5">
    <location>
        <begin position="366"/>
        <end position="488"/>
    </location>
</feature>
<proteinExistence type="predicted"/>
<dbReference type="GO" id="GO:0032259">
    <property type="term" value="P:methylation"/>
    <property type="evidence" value="ECO:0007669"/>
    <property type="project" value="UniProtKB-KW"/>
</dbReference>
<dbReference type="Gene3D" id="3.90.1420.10">
    <property type="entry name" value="Rubisco LSMT, substrate-binding domain"/>
    <property type="match status" value="1"/>
</dbReference>